<sequence length="413" mass="45154">MDEALLRTVVEAQLGRHHSWKFYDRRKPTYLNLVLAHAERRANRPVNLVWVEGGFPELFTLQGGGVTVPVFSTRYVEMSGVLRKTLSNDYSDAALRREQAEYATLRLIGEMALRLGHADLAARCLALSVLERQIWIPDLGYNDYEMPPYDEGYAAHWYFAILHEIGHSVPSPNAGLVADGIMRAAVEVAGLDPDHVHRSLQPAELRAEVVADMFAASMLLETTMLIMEDRGEDFDPLVFMGECLLTAAVVELVERCRRFVLDPAPDAAAVGGIALHIREIFLRGQIIDDLRALFGPEGPPEQVIAGALIEIHDAYVAPALRDIAPGVAAAMSQARAAEPSTTAILARLRAETTGPDPSVGQQFELRRLNEPLRLSPTTSPLLSELADLAQAAPSWLDTITGPGPDPGSSTTSR</sequence>
<dbReference type="Proteomes" id="UP000179627">
    <property type="component" value="Unassembled WGS sequence"/>
</dbReference>
<accession>A0A1S1Q2N3</accession>
<evidence type="ECO:0000313" key="2">
    <source>
        <dbReference type="EMBL" id="OHV27837.1"/>
    </source>
</evidence>
<dbReference type="EMBL" id="MBLM01000184">
    <property type="protein sequence ID" value="OHV27837.1"/>
    <property type="molecule type" value="Genomic_DNA"/>
</dbReference>
<gene>
    <name evidence="2" type="ORF">CC117_30900</name>
</gene>
<organism evidence="2 3">
    <name type="scientific">Parafrankia colletiae</name>
    <dbReference type="NCBI Taxonomy" id="573497"/>
    <lineage>
        <taxon>Bacteria</taxon>
        <taxon>Bacillati</taxon>
        <taxon>Actinomycetota</taxon>
        <taxon>Actinomycetes</taxon>
        <taxon>Frankiales</taxon>
        <taxon>Frankiaceae</taxon>
        <taxon>Parafrankia</taxon>
    </lineage>
</organism>
<keyword evidence="3" id="KW-1185">Reference proteome</keyword>
<name>A0A1S1Q2N3_9ACTN</name>
<proteinExistence type="predicted"/>
<comment type="caution">
    <text evidence="2">The sequence shown here is derived from an EMBL/GenBank/DDBJ whole genome shotgun (WGS) entry which is preliminary data.</text>
</comment>
<dbReference type="RefSeq" id="WP_071092186.1">
    <property type="nucleotide sequence ID" value="NZ_MBLM01000184.1"/>
</dbReference>
<protein>
    <submittedName>
        <fullName evidence="2">Uncharacterized protein</fullName>
    </submittedName>
</protein>
<feature type="region of interest" description="Disordered" evidence="1">
    <location>
        <begin position="393"/>
        <end position="413"/>
    </location>
</feature>
<dbReference type="OrthoDB" id="5144998at2"/>
<dbReference type="AlphaFoldDB" id="A0A1S1Q2N3"/>
<reference evidence="3" key="1">
    <citation type="submission" date="2016-07" db="EMBL/GenBank/DDBJ databases">
        <title>Sequence Frankia sp. strain CcI1.17.</title>
        <authorList>
            <person name="Ghodhbane-Gtari F."/>
            <person name="Swanson E."/>
            <person name="Gueddou A."/>
            <person name="Morris K."/>
            <person name="Hezbri K."/>
            <person name="Ktari A."/>
            <person name="Nouioui I."/>
            <person name="Abebe-Akele F."/>
            <person name="Simpson S."/>
            <person name="Thomas K."/>
            <person name="Gtari M."/>
            <person name="Tisa L.S."/>
            <person name="Hurst S."/>
        </authorList>
    </citation>
    <scope>NUCLEOTIDE SEQUENCE [LARGE SCALE GENOMIC DNA]</scope>
    <source>
        <strain evidence="3">Cc1.17</strain>
    </source>
</reference>
<evidence type="ECO:0000256" key="1">
    <source>
        <dbReference type="SAM" id="MobiDB-lite"/>
    </source>
</evidence>
<evidence type="ECO:0000313" key="3">
    <source>
        <dbReference type="Proteomes" id="UP000179627"/>
    </source>
</evidence>